<reference evidence="1 2" key="1">
    <citation type="submission" date="2023-12" db="EMBL/GenBank/DDBJ databases">
        <title>Novel species of the genus Arcicella isolated from rivers.</title>
        <authorList>
            <person name="Lu H."/>
        </authorList>
    </citation>
    <scope>NUCLEOTIDE SEQUENCE [LARGE SCALE GENOMIC DNA]</scope>
    <source>
        <strain evidence="1 2">DC2W</strain>
    </source>
</reference>
<dbReference type="Proteomes" id="UP001303899">
    <property type="component" value="Unassembled WGS sequence"/>
</dbReference>
<accession>A0ABU5S3N7</accession>
<protein>
    <submittedName>
        <fullName evidence="1">Uncharacterized protein</fullName>
    </submittedName>
</protein>
<dbReference type="EMBL" id="JAYGIL010000008">
    <property type="protein sequence ID" value="MEA5402999.1"/>
    <property type="molecule type" value="Genomic_DNA"/>
</dbReference>
<evidence type="ECO:0000313" key="2">
    <source>
        <dbReference type="Proteomes" id="UP001303899"/>
    </source>
</evidence>
<name>A0ABU5S3N7_9BACT</name>
<evidence type="ECO:0000313" key="1">
    <source>
        <dbReference type="EMBL" id="MEA5402999.1"/>
    </source>
</evidence>
<gene>
    <name evidence="1" type="ORF">VB776_08740</name>
</gene>
<keyword evidence="2" id="KW-1185">Reference proteome</keyword>
<proteinExistence type="predicted"/>
<organism evidence="1 2">
    <name type="scientific">Arcicella gelida</name>
    <dbReference type="NCBI Taxonomy" id="2984195"/>
    <lineage>
        <taxon>Bacteria</taxon>
        <taxon>Pseudomonadati</taxon>
        <taxon>Bacteroidota</taxon>
        <taxon>Cytophagia</taxon>
        <taxon>Cytophagales</taxon>
        <taxon>Flectobacillaceae</taxon>
        <taxon>Arcicella</taxon>
    </lineage>
</organism>
<comment type="caution">
    <text evidence="1">The sequence shown here is derived from an EMBL/GenBank/DDBJ whole genome shotgun (WGS) entry which is preliminary data.</text>
</comment>
<sequence length="50" mass="5697">MTITTYKCINLIRSFRDNISQQLGICDGGAFKVLLLNLLSMFARIYKAQI</sequence>
<dbReference type="RefSeq" id="WP_323328099.1">
    <property type="nucleotide sequence ID" value="NZ_JAYGIL010000008.1"/>
</dbReference>